<dbReference type="InterPro" id="IPR015495">
    <property type="entry name" value="Myb_TF_plants"/>
</dbReference>
<dbReference type="Gene3D" id="1.10.10.60">
    <property type="entry name" value="Homeodomain-like"/>
    <property type="match status" value="1"/>
</dbReference>
<dbReference type="SMART" id="SM00717">
    <property type="entry name" value="SANT"/>
    <property type="match status" value="1"/>
</dbReference>
<dbReference type="InterPro" id="IPR017930">
    <property type="entry name" value="Myb_dom"/>
</dbReference>
<name>A0A834WKW4_9FABA</name>
<dbReference type="GO" id="GO:0003677">
    <property type="term" value="F:DNA binding"/>
    <property type="evidence" value="ECO:0007669"/>
    <property type="project" value="UniProtKB-KW"/>
</dbReference>
<dbReference type="PROSITE" id="PS51294">
    <property type="entry name" value="HTH_MYB"/>
    <property type="match status" value="1"/>
</dbReference>
<evidence type="ECO:0000256" key="4">
    <source>
        <dbReference type="SAM" id="MobiDB-lite"/>
    </source>
</evidence>
<evidence type="ECO:0000313" key="7">
    <source>
        <dbReference type="EMBL" id="KAF7823071.1"/>
    </source>
</evidence>
<comment type="subcellular location">
    <subcellularLocation>
        <location evidence="1">Nucleus</location>
    </subcellularLocation>
</comment>
<dbReference type="AlphaFoldDB" id="A0A834WKW4"/>
<keyword evidence="8" id="KW-1185">Reference proteome</keyword>
<dbReference type="Proteomes" id="UP000634136">
    <property type="component" value="Unassembled WGS sequence"/>
</dbReference>
<evidence type="ECO:0000313" key="8">
    <source>
        <dbReference type="Proteomes" id="UP000634136"/>
    </source>
</evidence>
<dbReference type="PANTHER" id="PTHR10641:SF1388">
    <property type="entry name" value="MYB TRANSCRIPTION FACTOR"/>
    <property type="match status" value="1"/>
</dbReference>
<dbReference type="InterPro" id="IPR001005">
    <property type="entry name" value="SANT/Myb"/>
</dbReference>
<organism evidence="7 8">
    <name type="scientific">Senna tora</name>
    <dbReference type="NCBI Taxonomy" id="362788"/>
    <lineage>
        <taxon>Eukaryota</taxon>
        <taxon>Viridiplantae</taxon>
        <taxon>Streptophyta</taxon>
        <taxon>Embryophyta</taxon>
        <taxon>Tracheophyta</taxon>
        <taxon>Spermatophyta</taxon>
        <taxon>Magnoliopsida</taxon>
        <taxon>eudicotyledons</taxon>
        <taxon>Gunneridae</taxon>
        <taxon>Pentapetalae</taxon>
        <taxon>rosids</taxon>
        <taxon>fabids</taxon>
        <taxon>Fabales</taxon>
        <taxon>Fabaceae</taxon>
        <taxon>Caesalpinioideae</taxon>
        <taxon>Cassia clade</taxon>
        <taxon>Senna</taxon>
    </lineage>
</organism>
<feature type="region of interest" description="Disordered" evidence="4">
    <location>
        <begin position="66"/>
        <end position="105"/>
    </location>
</feature>
<keyword evidence="3" id="KW-0539">Nucleus</keyword>
<dbReference type="PANTHER" id="PTHR10641">
    <property type="entry name" value="MYB FAMILY TRANSCRIPTION FACTOR"/>
    <property type="match status" value="1"/>
</dbReference>
<keyword evidence="2" id="KW-0238">DNA-binding</keyword>
<comment type="caution">
    <text evidence="7">The sequence shown here is derived from an EMBL/GenBank/DDBJ whole genome shotgun (WGS) entry which is preliminary data.</text>
</comment>
<dbReference type="PROSITE" id="PS50090">
    <property type="entry name" value="MYB_LIKE"/>
    <property type="match status" value="1"/>
</dbReference>
<gene>
    <name evidence="7" type="ORF">G2W53_021215</name>
</gene>
<accession>A0A834WKW4</accession>
<sequence>MVRTPSFDKSGLKKGTWTPEEDRKLIAYVTRYGCWNWRQLPRWSVIATHLPGRTDNEIKNHWHTTLKKRFEPHNSTSSSSSSSKKSKDTSTSSSPTELATNSQIEILDSSPLSPQSISSSSITTTATVPLSAQDFWADLMVDDISYVPTQSTSITDTCASALETLCSEIDLGVEDEFGFLGNLSEAAFDNFLMDQPHFPAVSSQTPLLSELDNDFCPLYDLDLWSQTNYLYV</sequence>
<reference evidence="7" key="1">
    <citation type="submission" date="2020-09" db="EMBL/GenBank/DDBJ databases">
        <title>Genome-Enabled Discovery of Anthraquinone Biosynthesis in Senna tora.</title>
        <authorList>
            <person name="Kang S.-H."/>
            <person name="Pandey R.P."/>
            <person name="Lee C.-M."/>
            <person name="Sim J.-S."/>
            <person name="Jeong J.-T."/>
            <person name="Choi B.-S."/>
            <person name="Jung M."/>
            <person name="Ginzburg D."/>
            <person name="Zhao K."/>
            <person name="Won S.Y."/>
            <person name="Oh T.-J."/>
            <person name="Yu Y."/>
            <person name="Kim N.-H."/>
            <person name="Lee O.R."/>
            <person name="Lee T.-H."/>
            <person name="Bashyal P."/>
            <person name="Kim T.-S."/>
            <person name="Lee W.-H."/>
            <person name="Kawkins C."/>
            <person name="Kim C.-K."/>
            <person name="Kim J.S."/>
            <person name="Ahn B.O."/>
            <person name="Rhee S.Y."/>
            <person name="Sohng J.K."/>
        </authorList>
    </citation>
    <scope>NUCLEOTIDE SEQUENCE</scope>
    <source>
        <tissue evidence="7">Leaf</tissue>
    </source>
</reference>
<dbReference type="Pfam" id="PF00249">
    <property type="entry name" value="Myb_DNA-binding"/>
    <property type="match status" value="1"/>
</dbReference>
<dbReference type="SUPFAM" id="SSF46689">
    <property type="entry name" value="Homeodomain-like"/>
    <property type="match status" value="1"/>
</dbReference>
<evidence type="ECO:0000256" key="1">
    <source>
        <dbReference type="ARBA" id="ARBA00004123"/>
    </source>
</evidence>
<dbReference type="OrthoDB" id="2143914at2759"/>
<feature type="domain" description="HTH myb-type" evidence="6">
    <location>
        <begin position="9"/>
        <end position="70"/>
    </location>
</feature>
<proteinExistence type="predicted"/>
<dbReference type="GO" id="GO:0005634">
    <property type="term" value="C:nucleus"/>
    <property type="evidence" value="ECO:0007669"/>
    <property type="project" value="UniProtKB-SubCell"/>
</dbReference>
<feature type="compositionally biased region" description="Low complexity" evidence="4">
    <location>
        <begin position="75"/>
        <end position="94"/>
    </location>
</feature>
<feature type="compositionally biased region" description="Polar residues" evidence="4">
    <location>
        <begin position="95"/>
        <end position="104"/>
    </location>
</feature>
<evidence type="ECO:0000256" key="2">
    <source>
        <dbReference type="ARBA" id="ARBA00023125"/>
    </source>
</evidence>
<feature type="domain" description="Myb-like" evidence="5">
    <location>
        <begin position="9"/>
        <end position="66"/>
    </location>
</feature>
<dbReference type="InterPro" id="IPR009057">
    <property type="entry name" value="Homeodomain-like_sf"/>
</dbReference>
<dbReference type="EMBL" id="JAAIUW010000007">
    <property type="protein sequence ID" value="KAF7823071.1"/>
    <property type="molecule type" value="Genomic_DNA"/>
</dbReference>
<evidence type="ECO:0000259" key="6">
    <source>
        <dbReference type="PROSITE" id="PS51294"/>
    </source>
</evidence>
<evidence type="ECO:0000256" key="3">
    <source>
        <dbReference type="ARBA" id="ARBA00023242"/>
    </source>
</evidence>
<protein>
    <submittedName>
        <fullName evidence="7">Transcription factor MYB13-like</fullName>
    </submittedName>
</protein>
<dbReference type="CDD" id="cd00167">
    <property type="entry name" value="SANT"/>
    <property type="match status" value="1"/>
</dbReference>
<evidence type="ECO:0000259" key="5">
    <source>
        <dbReference type="PROSITE" id="PS50090"/>
    </source>
</evidence>